<dbReference type="EMBL" id="MDKC01000011">
    <property type="protein sequence ID" value="ODG92183.1"/>
    <property type="molecule type" value="Genomic_DNA"/>
</dbReference>
<dbReference type="InterPro" id="IPR001345">
    <property type="entry name" value="PG/BPGM_mutase_AS"/>
</dbReference>
<comment type="caution">
    <text evidence="1">The sequence shown here is derived from an EMBL/GenBank/DDBJ whole genome shotgun (WGS) entry which is preliminary data.</text>
</comment>
<dbReference type="InterPro" id="IPR029033">
    <property type="entry name" value="His_PPase_superfam"/>
</dbReference>
<proteinExistence type="predicted"/>
<dbReference type="PROSITE" id="PS00175">
    <property type="entry name" value="PG_MUTASE"/>
    <property type="match status" value="1"/>
</dbReference>
<dbReference type="PANTHER" id="PTHR48100">
    <property type="entry name" value="BROAD-SPECIFICITY PHOSPHATASE YOR283W-RELATED"/>
    <property type="match status" value="1"/>
</dbReference>
<evidence type="ECO:0000313" key="2">
    <source>
        <dbReference type="Proteomes" id="UP000094580"/>
    </source>
</evidence>
<dbReference type="PANTHER" id="PTHR48100:SF5">
    <property type="entry name" value="HISTIDINE PHOSPHATASE FAMILY PROTEIN"/>
    <property type="match status" value="1"/>
</dbReference>
<keyword evidence="2" id="KW-1185">Reference proteome</keyword>
<evidence type="ECO:0000313" key="1">
    <source>
        <dbReference type="EMBL" id="ODG92183.1"/>
    </source>
</evidence>
<dbReference type="Gene3D" id="3.40.50.1240">
    <property type="entry name" value="Phosphoglycerate mutase-like"/>
    <property type="match status" value="1"/>
</dbReference>
<gene>
    <name evidence="1" type="ORF">BED47_21170</name>
</gene>
<reference evidence="1 2" key="1">
    <citation type="submission" date="2016-07" db="EMBL/GenBank/DDBJ databases">
        <authorList>
            <person name="Townsley L."/>
            <person name="Shank E.A."/>
        </authorList>
    </citation>
    <scope>NUCLEOTIDE SEQUENCE [LARGE SCALE GENOMIC DNA]</scope>
    <source>
        <strain evidence="1 2">CH01</strain>
    </source>
</reference>
<sequence length="194" mass="22683">MKKTFYLMRHGQTLFNKRRKIQGWCDSPLTEFGIKQAEAAAKYFREQKVIFDHAYCSTSERASDTLEIVTELPHTRLKGLKEWNFGTFEGESEDLNPALPYGDFFVKFGGEDQKELQQRMATTCQKIMEEDNEVVLAISHGAALRNFMRVWEHRSSIVQQDRIGNCCILKFEYENREFKLVEIINHNFSDVVQV</sequence>
<dbReference type="InterPro" id="IPR013078">
    <property type="entry name" value="His_Pase_superF_clade-1"/>
</dbReference>
<protein>
    <submittedName>
        <fullName evidence="1">Phosphoglycerate mutase</fullName>
    </submittedName>
</protein>
<dbReference type="RefSeq" id="WP_069033581.1">
    <property type="nucleotide sequence ID" value="NZ_MDKC01000011.1"/>
</dbReference>
<dbReference type="SMART" id="SM00855">
    <property type="entry name" value="PGAM"/>
    <property type="match status" value="1"/>
</dbReference>
<dbReference type="InterPro" id="IPR050275">
    <property type="entry name" value="PGM_Phosphatase"/>
</dbReference>
<dbReference type="CDD" id="cd07067">
    <property type="entry name" value="HP_PGM_like"/>
    <property type="match status" value="1"/>
</dbReference>
<dbReference type="SUPFAM" id="SSF53254">
    <property type="entry name" value="Phosphoglycerate mutase-like"/>
    <property type="match status" value="1"/>
</dbReference>
<name>A0ABX2ZR21_9BACI</name>
<dbReference type="Proteomes" id="UP000094580">
    <property type="component" value="Unassembled WGS sequence"/>
</dbReference>
<accession>A0ABX2ZR21</accession>
<dbReference type="Pfam" id="PF00300">
    <property type="entry name" value="His_Phos_1"/>
    <property type="match status" value="1"/>
</dbReference>
<organism evidence="1 2">
    <name type="scientific">Gottfriedia luciferensis</name>
    <dbReference type="NCBI Taxonomy" id="178774"/>
    <lineage>
        <taxon>Bacteria</taxon>
        <taxon>Bacillati</taxon>
        <taxon>Bacillota</taxon>
        <taxon>Bacilli</taxon>
        <taxon>Bacillales</taxon>
        <taxon>Bacillaceae</taxon>
        <taxon>Gottfriedia</taxon>
    </lineage>
</organism>